<dbReference type="PANTHER" id="PTHR35805">
    <property type="entry name" value="ASPARTATE CARBAMOYLTRANSFERASE REGULATORY CHAIN"/>
    <property type="match status" value="1"/>
</dbReference>
<dbReference type="Pfam" id="PF01948">
    <property type="entry name" value="PyrI"/>
    <property type="match status" value="1"/>
</dbReference>
<name>A0ABS4G3U4_9CLOT</name>
<dbReference type="InterPro" id="IPR036792">
    <property type="entry name" value="Asp_carbatrfase_reg_C_sf"/>
</dbReference>
<evidence type="ECO:0000313" key="7">
    <source>
        <dbReference type="Proteomes" id="UP001519271"/>
    </source>
</evidence>
<dbReference type="Gene3D" id="2.30.30.20">
    <property type="entry name" value="Aspartate carbamoyltransferase regulatory subunit, C-terminal domain"/>
    <property type="match status" value="1"/>
</dbReference>
<dbReference type="PANTHER" id="PTHR35805:SF1">
    <property type="entry name" value="ASPARTATE CARBAMOYLTRANSFERASE REGULATORY CHAIN"/>
    <property type="match status" value="1"/>
</dbReference>
<evidence type="ECO:0000256" key="3">
    <source>
        <dbReference type="ARBA" id="ARBA00022975"/>
    </source>
</evidence>
<dbReference type="InterPro" id="IPR020545">
    <property type="entry name" value="Asp_carbamoyltransf_reg_N"/>
</dbReference>
<dbReference type="Gene3D" id="3.30.70.140">
    <property type="entry name" value="Aspartate carbamoyltransferase regulatory subunit, N-terminal domain"/>
    <property type="match status" value="1"/>
</dbReference>
<dbReference type="SUPFAM" id="SSF54893">
    <property type="entry name" value="Aspartate carbamoyltransferase, Regulatory-chain, N-terminal domain"/>
    <property type="match status" value="1"/>
</dbReference>
<sequence>MLEVKGIDNGIVIDHISAGNGIRVFNRILAEDIETPVVLLINVESKKLGKKDIIKLADVFDINLDILGLIDQNITVNVVKDSKIVEKYTAVIPDEVTGLFSCDNPRCISNSDSYAVPKFKFFEKNGAAKYICSYCEEITKFRL</sequence>
<organism evidence="6 7">
    <name type="scientific">Youngiibacter multivorans</name>
    <dbReference type="NCBI Taxonomy" id="937251"/>
    <lineage>
        <taxon>Bacteria</taxon>
        <taxon>Bacillati</taxon>
        <taxon>Bacillota</taxon>
        <taxon>Clostridia</taxon>
        <taxon>Eubacteriales</taxon>
        <taxon>Clostridiaceae</taxon>
        <taxon>Youngiibacter</taxon>
    </lineage>
</organism>
<evidence type="ECO:0000313" key="6">
    <source>
        <dbReference type="EMBL" id="MBP1919212.1"/>
    </source>
</evidence>
<feature type="domain" description="Aspartate carbamoyltransferase regulatory subunit N-terminal" evidence="4">
    <location>
        <begin position="2"/>
        <end position="89"/>
    </location>
</feature>
<keyword evidence="3" id="KW-0665">Pyrimidine biosynthesis</keyword>
<dbReference type="RefSeq" id="WP_209459419.1">
    <property type="nucleotide sequence ID" value="NZ_JAGGKC010000012.1"/>
</dbReference>
<evidence type="ECO:0000259" key="4">
    <source>
        <dbReference type="Pfam" id="PF01948"/>
    </source>
</evidence>
<dbReference type="Pfam" id="PF02748">
    <property type="entry name" value="PyrI_C"/>
    <property type="match status" value="1"/>
</dbReference>
<reference evidence="6 7" key="1">
    <citation type="submission" date="2021-03" db="EMBL/GenBank/DDBJ databases">
        <title>Genomic Encyclopedia of Type Strains, Phase IV (KMG-IV): sequencing the most valuable type-strain genomes for metagenomic binning, comparative biology and taxonomic classification.</title>
        <authorList>
            <person name="Goeker M."/>
        </authorList>
    </citation>
    <scope>NUCLEOTIDE SEQUENCE [LARGE SCALE GENOMIC DNA]</scope>
    <source>
        <strain evidence="6 7">DSM 6139</strain>
    </source>
</reference>
<dbReference type="Proteomes" id="UP001519271">
    <property type="component" value="Unassembled WGS sequence"/>
</dbReference>
<evidence type="ECO:0000256" key="1">
    <source>
        <dbReference type="ARBA" id="ARBA00022723"/>
    </source>
</evidence>
<dbReference type="SUPFAM" id="SSF57825">
    <property type="entry name" value="Aspartate carbamoyltransferase, Regulatory-chain, C-terminal domain"/>
    <property type="match status" value="1"/>
</dbReference>
<accession>A0ABS4G3U4</accession>
<dbReference type="EMBL" id="JAGGKC010000012">
    <property type="protein sequence ID" value="MBP1919212.1"/>
    <property type="molecule type" value="Genomic_DNA"/>
</dbReference>
<dbReference type="InterPro" id="IPR036793">
    <property type="entry name" value="Asp_carbatrfase_reg_N_sf"/>
</dbReference>
<keyword evidence="1" id="KW-0479">Metal-binding</keyword>
<evidence type="ECO:0000256" key="2">
    <source>
        <dbReference type="ARBA" id="ARBA00022833"/>
    </source>
</evidence>
<dbReference type="InterPro" id="IPR002801">
    <property type="entry name" value="Asp_carbamoylTrfase_reg"/>
</dbReference>
<protein>
    <submittedName>
        <fullName evidence="6">Aspartate carbamoyltransferase regulatory subunit</fullName>
    </submittedName>
</protein>
<keyword evidence="2" id="KW-0862">Zinc</keyword>
<comment type="caution">
    <text evidence="6">The sequence shown here is derived from an EMBL/GenBank/DDBJ whole genome shotgun (WGS) entry which is preliminary data.</text>
</comment>
<proteinExistence type="predicted"/>
<dbReference type="InterPro" id="IPR020542">
    <property type="entry name" value="Asp_carbamoyltrfase_reg_C"/>
</dbReference>
<evidence type="ECO:0000259" key="5">
    <source>
        <dbReference type="Pfam" id="PF02748"/>
    </source>
</evidence>
<keyword evidence="7" id="KW-1185">Reference proteome</keyword>
<feature type="domain" description="Aspartate carbamoyltransferase regulatory subunit C-terminal" evidence="5">
    <location>
        <begin position="95"/>
        <end position="140"/>
    </location>
</feature>
<gene>
    <name evidence="6" type="ORF">J2Z34_001700</name>
</gene>